<feature type="compositionally biased region" description="Polar residues" evidence="1">
    <location>
        <begin position="1"/>
        <end position="14"/>
    </location>
</feature>
<proteinExistence type="predicted"/>
<feature type="region of interest" description="Disordered" evidence="1">
    <location>
        <begin position="1"/>
        <end position="29"/>
    </location>
</feature>
<evidence type="ECO:0000256" key="1">
    <source>
        <dbReference type="SAM" id="MobiDB-lite"/>
    </source>
</evidence>
<evidence type="ECO:0000313" key="3">
    <source>
        <dbReference type="Proteomes" id="UP000634136"/>
    </source>
</evidence>
<dbReference type="AlphaFoldDB" id="A0A834WHJ3"/>
<dbReference type="EMBL" id="JAAIUW010000007">
    <property type="protein sequence ID" value="KAF7822982.1"/>
    <property type="molecule type" value="Genomic_DNA"/>
</dbReference>
<protein>
    <submittedName>
        <fullName evidence="2">Uncharacterized protein</fullName>
    </submittedName>
</protein>
<gene>
    <name evidence="2" type="ORF">G2W53_021126</name>
</gene>
<sequence length="29" mass="3406">MPNRTQRPALNPKQTPIVHGHIELKEDER</sequence>
<organism evidence="2 3">
    <name type="scientific">Senna tora</name>
    <dbReference type="NCBI Taxonomy" id="362788"/>
    <lineage>
        <taxon>Eukaryota</taxon>
        <taxon>Viridiplantae</taxon>
        <taxon>Streptophyta</taxon>
        <taxon>Embryophyta</taxon>
        <taxon>Tracheophyta</taxon>
        <taxon>Spermatophyta</taxon>
        <taxon>Magnoliopsida</taxon>
        <taxon>eudicotyledons</taxon>
        <taxon>Gunneridae</taxon>
        <taxon>Pentapetalae</taxon>
        <taxon>rosids</taxon>
        <taxon>fabids</taxon>
        <taxon>Fabales</taxon>
        <taxon>Fabaceae</taxon>
        <taxon>Caesalpinioideae</taxon>
        <taxon>Cassia clade</taxon>
        <taxon>Senna</taxon>
    </lineage>
</organism>
<feature type="compositionally biased region" description="Basic and acidic residues" evidence="1">
    <location>
        <begin position="20"/>
        <end position="29"/>
    </location>
</feature>
<comment type="caution">
    <text evidence="2">The sequence shown here is derived from an EMBL/GenBank/DDBJ whole genome shotgun (WGS) entry which is preliminary data.</text>
</comment>
<dbReference type="Proteomes" id="UP000634136">
    <property type="component" value="Unassembled WGS sequence"/>
</dbReference>
<name>A0A834WHJ3_9FABA</name>
<keyword evidence="3" id="KW-1185">Reference proteome</keyword>
<reference evidence="2" key="1">
    <citation type="submission" date="2020-09" db="EMBL/GenBank/DDBJ databases">
        <title>Genome-Enabled Discovery of Anthraquinone Biosynthesis in Senna tora.</title>
        <authorList>
            <person name="Kang S.-H."/>
            <person name="Pandey R.P."/>
            <person name="Lee C.-M."/>
            <person name="Sim J.-S."/>
            <person name="Jeong J.-T."/>
            <person name="Choi B.-S."/>
            <person name="Jung M."/>
            <person name="Ginzburg D."/>
            <person name="Zhao K."/>
            <person name="Won S.Y."/>
            <person name="Oh T.-J."/>
            <person name="Yu Y."/>
            <person name="Kim N.-H."/>
            <person name="Lee O.R."/>
            <person name="Lee T.-H."/>
            <person name="Bashyal P."/>
            <person name="Kim T.-S."/>
            <person name="Lee W.-H."/>
            <person name="Kawkins C."/>
            <person name="Kim C.-K."/>
            <person name="Kim J.S."/>
            <person name="Ahn B.O."/>
            <person name="Rhee S.Y."/>
            <person name="Sohng J.K."/>
        </authorList>
    </citation>
    <scope>NUCLEOTIDE SEQUENCE</scope>
    <source>
        <tissue evidence="2">Leaf</tissue>
    </source>
</reference>
<evidence type="ECO:0000313" key="2">
    <source>
        <dbReference type="EMBL" id="KAF7822982.1"/>
    </source>
</evidence>
<accession>A0A834WHJ3</accession>